<dbReference type="RefSeq" id="WP_220806194.1">
    <property type="nucleotide sequence ID" value="NZ_BPMK01000001.1"/>
</dbReference>
<evidence type="ECO:0000313" key="1">
    <source>
        <dbReference type="EMBL" id="GIZ50001.1"/>
    </source>
</evidence>
<comment type="caution">
    <text evidence="1">The sequence shown here is derived from an EMBL/GenBank/DDBJ whole genome shotgun (WGS) entry which is preliminary data.</text>
</comment>
<protein>
    <submittedName>
        <fullName evidence="1">Uncharacterized protein</fullName>
    </submittedName>
</protein>
<dbReference type="Proteomes" id="UP000887222">
    <property type="component" value="Unassembled WGS sequence"/>
</dbReference>
<keyword evidence="2" id="KW-1185">Reference proteome</keyword>
<evidence type="ECO:0000313" key="2">
    <source>
        <dbReference type="Proteomes" id="UP000887222"/>
    </source>
</evidence>
<organism evidence="1 2">
    <name type="scientific">Noviherbaspirillum aridicola</name>
    <dbReference type="NCBI Taxonomy" id="2849687"/>
    <lineage>
        <taxon>Bacteria</taxon>
        <taxon>Pseudomonadati</taxon>
        <taxon>Pseudomonadota</taxon>
        <taxon>Betaproteobacteria</taxon>
        <taxon>Burkholderiales</taxon>
        <taxon>Oxalobacteraceae</taxon>
        <taxon>Noviherbaspirillum</taxon>
    </lineage>
</organism>
<accession>A0ABQ4PZ19</accession>
<proteinExistence type="predicted"/>
<gene>
    <name evidence="1" type="ORF">NCCP691_00150</name>
</gene>
<dbReference type="EMBL" id="BPMK01000001">
    <property type="protein sequence ID" value="GIZ50001.1"/>
    <property type="molecule type" value="Genomic_DNA"/>
</dbReference>
<name>A0ABQ4PZ19_9BURK</name>
<sequence length="139" mass="16247">MFKTGTSVGAGRWPNRRAHPDHWHKPLRGQVIDICDVRAWANTIHFPEDVPHAGEVMTVALRLKHEGKLQGLVPVSWDFGGHQRVFWEKEAALRAYEEDVVLWRAARAMRLDEIEHPRRRRPRDIREFLPQQQQHLALG</sequence>
<reference evidence="1 2" key="1">
    <citation type="journal article" date="2022" name="Int. J. Syst. Evol. Microbiol.">
        <title>Noviherbaspirillum aridicola sp. nov., isolated from an arid soil in Pakistan.</title>
        <authorList>
            <person name="Khan I.U."/>
            <person name="Saqib M."/>
            <person name="Amin A."/>
            <person name="Hussain F."/>
            <person name="Li L."/>
            <person name="Liu Y.H."/>
            <person name="Fang B.Z."/>
            <person name="Ahmed I."/>
            <person name="Li W.J."/>
        </authorList>
    </citation>
    <scope>NUCLEOTIDE SEQUENCE [LARGE SCALE GENOMIC DNA]</scope>
    <source>
        <strain evidence="1 2">NCCP-691</strain>
    </source>
</reference>